<name>A0A653C1K3_CALMS</name>
<feature type="non-terminal residue" evidence="1">
    <location>
        <position position="1"/>
    </location>
</feature>
<organism evidence="1 2">
    <name type="scientific">Callosobruchus maculatus</name>
    <name type="common">Southern cowpea weevil</name>
    <name type="synonym">Pulse bruchid</name>
    <dbReference type="NCBI Taxonomy" id="64391"/>
    <lineage>
        <taxon>Eukaryota</taxon>
        <taxon>Metazoa</taxon>
        <taxon>Ecdysozoa</taxon>
        <taxon>Arthropoda</taxon>
        <taxon>Hexapoda</taxon>
        <taxon>Insecta</taxon>
        <taxon>Pterygota</taxon>
        <taxon>Neoptera</taxon>
        <taxon>Endopterygota</taxon>
        <taxon>Coleoptera</taxon>
        <taxon>Polyphaga</taxon>
        <taxon>Cucujiformia</taxon>
        <taxon>Chrysomeloidea</taxon>
        <taxon>Chrysomelidae</taxon>
        <taxon>Bruchinae</taxon>
        <taxon>Bruchini</taxon>
        <taxon>Callosobruchus</taxon>
    </lineage>
</organism>
<keyword evidence="2" id="KW-1185">Reference proteome</keyword>
<dbReference type="OrthoDB" id="6776244at2759"/>
<sequence length="72" mass="8731">SHYLFSWHASFLAFSRHTWSFFAKIYFSRMLLKWKQKNSIPTDVFIDEIEKRPTIWDMHSKLYSNKTAKKSA</sequence>
<accession>A0A653C1K3</accession>
<reference evidence="1 2" key="1">
    <citation type="submission" date="2019-01" db="EMBL/GenBank/DDBJ databases">
        <authorList>
            <person name="Sayadi A."/>
        </authorList>
    </citation>
    <scope>NUCLEOTIDE SEQUENCE [LARGE SCALE GENOMIC DNA]</scope>
</reference>
<evidence type="ECO:0000313" key="2">
    <source>
        <dbReference type="Proteomes" id="UP000410492"/>
    </source>
</evidence>
<dbReference type="Proteomes" id="UP000410492">
    <property type="component" value="Unassembled WGS sequence"/>
</dbReference>
<evidence type="ECO:0000313" key="1">
    <source>
        <dbReference type="EMBL" id="VEN41817.1"/>
    </source>
</evidence>
<protein>
    <submittedName>
        <fullName evidence="1">Uncharacterized protein</fullName>
    </submittedName>
</protein>
<proteinExistence type="predicted"/>
<gene>
    <name evidence="1" type="ORF">CALMAC_LOCUS5521</name>
</gene>
<dbReference type="AlphaFoldDB" id="A0A653C1K3"/>
<dbReference type="EMBL" id="CAACVG010006799">
    <property type="protein sequence ID" value="VEN41817.1"/>
    <property type="molecule type" value="Genomic_DNA"/>
</dbReference>